<dbReference type="InterPro" id="IPR050680">
    <property type="entry name" value="YpeA/RimI_acetyltransf"/>
</dbReference>
<dbReference type="EMBL" id="QKLU01000001">
    <property type="protein sequence ID" value="PYF77218.1"/>
    <property type="molecule type" value="Genomic_DNA"/>
</dbReference>
<dbReference type="OrthoDB" id="9797456at2"/>
<protein>
    <submittedName>
        <fullName evidence="4">FR47-like protein</fullName>
    </submittedName>
</protein>
<dbReference type="PANTHER" id="PTHR43420">
    <property type="entry name" value="ACETYLTRANSFERASE"/>
    <property type="match status" value="1"/>
</dbReference>
<dbReference type="Gene3D" id="3.40.630.30">
    <property type="match status" value="1"/>
</dbReference>
<dbReference type="InterPro" id="IPR000182">
    <property type="entry name" value="GNAT_dom"/>
</dbReference>
<organism evidence="4 5">
    <name type="scientific">Pedobacter nutrimenti</name>
    <dbReference type="NCBI Taxonomy" id="1241337"/>
    <lineage>
        <taxon>Bacteria</taxon>
        <taxon>Pseudomonadati</taxon>
        <taxon>Bacteroidota</taxon>
        <taxon>Sphingobacteriia</taxon>
        <taxon>Sphingobacteriales</taxon>
        <taxon>Sphingobacteriaceae</taxon>
        <taxon>Pedobacter</taxon>
    </lineage>
</organism>
<keyword evidence="2" id="KW-0012">Acyltransferase</keyword>
<accession>A0A318UQ62</accession>
<dbReference type="PROSITE" id="PS51186">
    <property type="entry name" value="GNAT"/>
    <property type="match status" value="1"/>
</dbReference>
<dbReference type="PANTHER" id="PTHR43420:SF3">
    <property type="entry name" value="N-ACETYLTRANSFERASE DOMAIN-CONTAINING PROTEIN"/>
    <property type="match status" value="1"/>
</dbReference>
<dbReference type="InterPro" id="IPR016181">
    <property type="entry name" value="Acyl_CoA_acyltransferase"/>
</dbReference>
<keyword evidence="5" id="KW-1185">Reference proteome</keyword>
<dbReference type="InterPro" id="IPR013653">
    <property type="entry name" value="GCN5-like_dom"/>
</dbReference>
<dbReference type="GO" id="GO:0016747">
    <property type="term" value="F:acyltransferase activity, transferring groups other than amino-acyl groups"/>
    <property type="evidence" value="ECO:0007669"/>
    <property type="project" value="InterPro"/>
</dbReference>
<evidence type="ECO:0000256" key="2">
    <source>
        <dbReference type="ARBA" id="ARBA00023315"/>
    </source>
</evidence>
<proteinExistence type="predicted"/>
<dbReference type="CDD" id="cd04301">
    <property type="entry name" value="NAT_SF"/>
    <property type="match status" value="1"/>
</dbReference>
<evidence type="ECO:0000259" key="3">
    <source>
        <dbReference type="PROSITE" id="PS51186"/>
    </source>
</evidence>
<name>A0A318UQ62_9SPHI</name>
<dbReference type="Pfam" id="PF08445">
    <property type="entry name" value="FR47"/>
    <property type="match status" value="1"/>
</dbReference>
<keyword evidence="1" id="KW-0808">Transferase</keyword>
<comment type="caution">
    <text evidence="4">The sequence shown here is derived from an EMBL/GenBank/DDBJ whole genome shotgun (WGS) entry which is preliminary data.</text>
</comment>
<evidence type="ECO:0000313" key="5">
    <source>
        <dbReference type="Proteomes" id="UP000248198"/>
    </source>
</evidence>
<feature type="domain" description="N-acetyltransferase" evidence="3">
    <location>
        <begin position="81"/>
        <end position="230"/>
    </location>
</feature>
<dbReference type="RefSeq" id="WP_110827282.1">
    <property type="nucleotide sequence ID" value="NZ_QKLU01000001.1"/>
</dbReference>
<sequence length="230" mass="26233">MKSLTSPLDNPAWNALQSLHQPYATGTANVSRYPAEILPFIAIKEHNTHFLSEITPYVDAAEKLFLIGDRPQLPENWTLHSDLECLQMVWTGLKNFEQNKTLQITMLGQQHRTEMFDFVNSIQPGYFKINTPMLGNYYGIRVHGKLAAIAGERLKMTGFTEISAVCTHPEFSGRGFAQQLMGHLFHQIRESSAVPFLHVLQSNQRAVRLYEFLGFETRRDIHFSQIGPKT</sequence>
<gene>
    <name evidence="4" type="ORF">B0O44_101699</name>
</gene>
<dbReference type="SUPFAM" id="SSF55729">
    <property type="entry name" value="Acyl-CoA N-acyltransferases (Nat)"/>
    <property type="match status" value="1"/>
</dbReference>
<evidence type="ECO:0000313" key="4">
    <source>
        <dbReference type="EMBL" id="PYF77218.1"/>
    </source>
</evidence>
<dbReference type="AlphaFoldDB" id="A0A318UQ62"/>
<evidence type="ECO:0000256" key="1">
    <source>
        <dbReference type="ARBA" id="ARBA00022679"/>
    </source>
</evidence>
<dbReference type="Proteomes" id="UP000248198">
    <property type="component" value="Unassembled WGS sequence"/>
</dbReference>
<reference evidence="4 5" key="1">
    <citation type="submission" date="2018-06" db="EMBL/GenBank/DDBJ databases">
        <title>Genomic Encyclopedia of Archaeal and Bacterial Type Strains, Phase II (KMG-II): from individual species to whole genera.</title>
        <authorList>
            <person name="Goeker M."/>
        </authorList>
    </citation>
    <scope>NUCLEOTIDE SEQUENCE [LARGE SCALE GENOMIC DNA]</scope>
    <source>
        <strain evidence="4 5">DSM 27372</strain>
    </source>
</reference>